<dbReference type="SUPFAM" id="SSF53474">
    <property type="entry name" value="alpha/beta-Hydrolases"/>
    <property type="match status" value="1"/>
</dbReference>
<dbReference type="PANTHER" id="PTHR22946">
    <property type="entry name" value="DIENELACTONE HYDROLASE DOMAIN-CONTAINING PROTEIN-RELATED"/>
    <property type="match status" value="1"/>
</dbReference>
<dbReference type="InterPro" id="IPR001375">
    <property type="entry name" value="Peptidase_S9_cat"/>
</dbReference>
<dbReference type="OrthoDB" id="31158at2"/>
<protein>
    <submittedName>
        <fullName evidence="3">Alpha/beta hydrolase family protein</fullName>
    </submittedName>
</protein>
<dbReference type="PANTHER" id="PTHR22946:SF9">
    <property type="entry name" value="POLYKETIDE TRANSFERASE AF380"/>
    <property type="match status" value="1"/>
</dbReference>
<dbReference type="EMBL" id="FNAF01000001">
    <property type="protein sequence ID" value="SDD04768.1"/>
    <property type="molecule type" value="Genomic_DNA"/>
</dbReference>
<evidence type="ECO:0000313" key="3">
    <source>
        <dbReference type="EMBL" id="SDD04768.1"/>
    </source>
</evidence>
<proteinExistence type="predicted"/>
<accession>A0A1G6RJP0</accession>
<dbReference type="Gene3D" id="3.40.50.1820">
    <property type="entry name" value="alpha/beta hydrolase"/>
    <property type="match status" value="1"/>
</dbReference>
<dbReference type="GO" id="GO:0008236">
    <property type="term" value="F:serine-type peptidase activity"/>
    <property type="evidence" value="ECO:0007669"/>
    <property type="project" value="InterPro"/>
</dbReference>
<evidence type="ECO:0000313" key="4">
    <source>
        <dbReference type="Proteomes" id="UP000198995"/>
    </source>
</evidence>
<dbReference type="Pfam" id="PF00326">
    <property type="entry name" value="Peptidase_S9"/>
    <property type="match status" value="1"/>
</dbReference>
<dbReference type="GO" id="GO:0006508">
    <property type="term" value="P:proteolysis"/>
    <property type="evidence" value="ECO:0007669"/>
    <property type="project" value="InterPro"/>
</dbReference>
<sequence>MIDFPLNSNVAMKEIQIEDIPGYCFRPKNLAAPYPSIVFYHGWQSNAQRQRFRAGLLASFGYQVFIVDGPFHGQRGAIADTPENVAAYFWRTIDLEVDEFQLLRKAIVHQYGADPERLAVMGHSMGALISLALMTVYPDIVCSVAYNGASDWQWLEDNMASRWHTTMTAIRERRSSLGDISYYSSRYNPWQDRTKLLERPLLLTNGEEDKTIPYAANLRLADYLKQHNTDSNDFHHEIYEGVGHLVTDRMLADGISFLKRYL</sequence>
<reference evidence="3 4" key="1">
    <citation type="submission" date="2016-10" db="EMBL/GenBank/DDBJ databases">
        <authorList>
            <person name="de Groot N.N."/>
        </authorList>
    </citation>
    <scope>NUCLEOTIDE SEQUENCE [LARGE SCALE GENOMIC DNA]</scope>
    <source>
        <strain evidence="3 4">DSM 20475</strain>
    </source>
</reference>
<dbReference type="InterPro" id="IPR050261">
    <property type="entry name" value="FrsA_esterase"/>
</dbReference>
<evidence type="ECO:0000256" key="1">
    <source>
        <dbReference type="ARBA" id="ARBA00022801"/>
    </source>
</evidence>
<keyword evidence="1 3" id="KW-0378">Hydrolase</keyword>
<dbReference type="InterPro" id="IPR029058">
    <property type="entry name" value="AB_hydrolase_fold"/>
</dbReference>
<dbReference type="GO" id="GO:0052689">
    <property type="term" value="F:carboxylic ester hydrolase activity"/>
    <property type="evidence" value="ECO:0007669"/>
    <property type="project" value="UniProtKB-ARBA"/>
</dbReference>
<dbReference type="Proteomes" id="UP000198995">
    <property type="component" value="Unassembled WGS sequence"/>
</dbReference>
<gene>
    <name evidence="3" type="ORF">SAMN04489866_10144</name>
</gene>
<organism evidence="3 4">
    <name type="scientific">Peptococcus niger</name>
    <dbReference type="NCBI Taxonomy" id="2741"/>
    <lineage>
        <taxon>Bacteria</taxon>
        <taxon>Bacillati</taxon>
        <taxon>Bacillota</taxon>
        <taxon>Clostridia</taxon>
        <taxon>Eubacteriales</taxon>
        <taxon>Peptococcaceae</taxon>
        <taxon>Peptococcus</taxon>
    </lineage>
</organism>
<dbReference type="AlphaFoldDB" id="A0A1G6RJP0"/>
<feature type="domain" description="Peptidase S9 prolyl oligopeptidase catalytic" evidence="2">
    <location>
        <begin position="94"/>
        <end position="247"/>
    </location>
</feature>
<dbReference type="STRING" id="2741.SAMN04489866_10144"/>
<name>A0A1G6RJP0_PEPNI</name>
<dbReference type="RefSeq" id="WP_091790747.1">
    <property type="nucleotide sequence ID" value="NZ_FNAF01000001.1"/>
</dbReference>
<keyword evidence="4" id="KW-1185">Reference proteome</keyword>
<evidence type="ECO:0000259" key="2">
    <source>
        <dbReference type="Pfam" id="PF00326"/>
    </source>
</evidence>